<dbReference type="EMBL" id="CADEAL010003535">
    <property type="protein sequence ID" value="CAB1445023.1"/>
    <property type="molecule type" value="Genomic_DNA"/>
</dbReference>
<feature type="region of interest" description="Disordered" evidence="1">
    <location>
        <begin position="70"/>
        <end position="100"/>
    </location>
</feature>
<evidence type="ECO:0000256" key="1">
    <source>
        <dbReference type="SAM" id="MobiDB-lite"/>
    </source>
</evidence>
<name>A0A9N7V8V4_PLEPL</name>
<reference evidence="2" key="1">
    <citation type="submission" date="2020-03" db="EMBL/GenBank/DDBJ databases">
        <authorList>
            <person name="Weist P."/>
        </authorList>
    </citation>
    <scope>NUCLEOTIDE SEQUENCE</scope>
</reference>
<evidence type="ECO:0000313" key="2">
    <source>
        <dbReference type="EMBL" id="CAB1445023.1"/>
    </source>
</evidence>
<gene>
    <name evidence="2" type="ORF">PLEPLA_LOCUS32753</name>
</gene>
<dbReference type="AlphaFoldDB" id="A0A9N7V8V4"/>
<protein>
    <submittedName>
        <fullName evidence="2">Uncharacterized protein</fullName>
    </submittedName>
</protein>
<accession>A0A9N7V8V4</accession>
<evidence type="ECO:0000313" key="3">
    <source>
        <dbReference type="Proteomes" id="UP001153269"/>
    </source>
</evidence>
<sequence length="100" mass="10954">MEDRDSRFFRHRLAVAPITQGRWVRFGQSEAFGGIAPITQGRWVRFGQSEAFGGGCIGVVGPLADVEAAEQRENPPCASPPPGNDSLRVCYKQPDLHNSE</sequence>
<keyword evidence="3" id="KW-1185">Reference proteome</keyword>
<organism evidence="2 3">
    <name type="scientific">Pleuronectes platessa</name>
    <name type="common">European plaice</name>
    <dbReference type="NCBI Taxonomy" id="8262"/>
    <lineage>
        <taxon>Eukaryota</taxon>
        <taxon>Metazoa</taxon>
        <taxon>Chordata</taxon>
        <taxon>Craniata</taxon>
        <taxon>Vertebrata</taxon>
        <taxon>Euteleostomi</taxon>
        <taxon>Actinopterygii</taxon>
        <taxon>Neopterygii</taxon>
        <taxon>Teleostei</taxon>
        <taxon>Neoteleostei</taxon>
        <taxon>Acanthomorphata</taxon>
        <taxon>Carangaria</taxon>
        <taxon>Pleuronectiformes</taxon>
        <taxon>Pleuronectoidei</taxon>
        <taxon>Pleuronectidae</taxon>
        <taxon>Pleuronectes</taxon>
    </lineage>
</organism>
<proteinExistence type="predicted"/>
<dbReference type="Proteomes" id="UP001153269">
    <property type="component" value="Unassembled WGS sequence"/>
</dbReference>
<comment type="caution">
    <text evidence="2">The sequence shown here is derived from an EMBL/GenBank/DDBJ whole genome shotgun (WGS) entry which is preliminary data.</text>
</comment>